<accession>A0A2T3ATB7</accession>
<dbReference type="AlphaFoldDB" id="A0A2T3ATB7"/>
<evidence type="ECO:0000313" key="3">
    <source>
        <dbReference type="Proteomes" id="UP000241818"/>
    </source>
</evidence>
<evidence type="ECO:0000313" key="2">
    <source>
        <dbReference type="EMBL" id="PSS10735.1"/>
    </source>
</evidence>
<evidence type="ECO:0000256" key="1">
    <source>
        <dbReference type="SAM" id="SignalP"/>
    </source>
</evidence>
<feature type="signal peptide" evidence="1">
    <location>
        <begin position="1"/>
        <end position="17"/>
    </location>
</feature>
<keyword evidence="3" id="KW-1185">Reference proteome</keyword>
<dbReference type="RefSeq" id="XP_024717914.1">
    <property type="nucleotide sequence ID" value="XM_024863747.1"/>
</dbReference>
<protein>
    <recommendedName>
        <fullName evidence="4">Secreted protein</fullName>
    </recommendedName>
</protein>
<sequence>MCMGLVVGCALPRSSQACSTLLTAMRFCSRCVRGVYWWVTGGIMVRNGEKGPHRSNFQCGTHDGLLKTVSWIYIGPCSPLERTYNTVVRAFQSRHRFPFSLASHREDTDRGYTGRTSGIKCCTILIVFSTSCYSIISNLRPVM</sequence>
<name>A0A2T3ATB7_AMORE</name>
<evidence type="ECO:0008006" key="4">
    <source>
        <dbReference type="Google" id="ProtNLM"/>
    </source>
</evidence>
<organism evidence="2 3">
    <name type="scientific">Amorphotheca resinae ATCC 22711</name>
    <dbReference type="NCBI Taxonomy" id="857342"/>
    <lineage>
        <taxon>Eukaryota</taxon>
        <taxon>Fungi</taxon>
        <taxon>Dikarya</taxon>
        <taxon>Ascomycota</taxon>
        <taxon>Pezizomycotina</taxon>
        <taxon>Leotiomycetes</taxon>
        <taxon>Helotiales</taxon>
        <taxon>Amorphothecaceae</taxon>
        <taxon>Amorphotheca</taxon>
    </lineage>
</organism>
<keyword evidence="1" id="KW-0732">Signal</keyword>
<reference evidence="2 3" key="1">
    <citation type="journal article" date="2018" name="New Phytol.">
        <title>Comparative genomics and transcriptomics depict ericoid mycorrhizal fungi as versatile saprotrophs and plant mutualists.</title>
        <authorList>
            <person name="Martino E."/>
            <person name="Morin E."/>
            <person name="Grelet G.A."/>
            <person name="Kuo A."/>
            <person name="Kohler A."/>
            <person name="Daghino S."/>
            <person name="Barry K.W."/>
            <person name="Cichocki N."/>
            <person name="Clum A."/>
            <person name="Dockter R.B."/>
            <person name="Hainaut M."/>
            <person name="Kuo R.C."/>
            <person name="LaButti K."/>
            <person name="Lindahl B.D."/>
            <person name="Lindquist E.A."/>
            <person name="Lipzen A."/>
            <person name="Khouja H.R."/>
            <person name="Magnuson J."/>
            <person name="Murat C."/>
            <person name="Ohm R.A."/>
            <person name="Singer S.W."/>
            <person name="Spatafora J.W."/>
            <person name="Wang M."/>
            <person name="Veneault-Fourrey C."/>
            <person name="Henrissat B."/>
            <person name="Grigoriev I.V."/>
            <person name="Martin F.M."/>
            <person name="Perotto S."/>
        </authorList>
    </citation>
    <scope>NUCLEOTIDE SEQUENCE [LARGE SCALE GENOMIC DNA]</scope>
    <source>
        <strain evidence="2 3">ATCC 22711</strain>
    </source>
</reference>
<dbReference type="Proteomes" id="UP000241818">
    <property type="component" value="Unassembled WGS sequence"/>
</dbReference>
<feature type="chain" id="PRO_5015456893" description="Secreted protein" evidence="1">
    <location>
        <begin position="18"/>
        <end position="143"/>
    </location>
</feature>
<dbReference type="GeneID" id="36571828"/>
<dbReference type="InParanoid" id="A0A2T3ATB7"/>
<dbReference type="EMBL" id="KZ679016">
    <property type="protein sequence ID" value="PSS10735.1"/>
    <property type="molecule type" value="Genomic_DNA"/>
</dbReference>
<gene>
    <name evidence="2" type="ORF">M430DRAFT_178445</name>
</gene>
<proteinExistence type="predicted"/>